<protein>
    <submittedName>
        <fullName evidence="2">Uncharacterized protein LOC112461876</fullName>
    </submittedName>
</protein>
<dbReference type="AlphaFoldDB" id="A0A6J1QKR3"/>
<dbReference type="RefSeq" id="XP_024883052.1">
    <property type="nucleotide sequence ID" value="XM_025027284.1"/>
</dbReference>
<evidence type="ECO:0000313" key="2">
    <source>
        <dbReference type="RefSeq" id="XP_024883052.1"/>
    </source>
</evidence>
<name>A0A6J1QKR3_9HYME</name>
<proteinExistence type="predicted"/>
<keyword evidence="1" id="KW-1185">Reference proteome</keyword>
<accession>A0A6J1QKR3</accession>
<evidence type="ECO:0000313" key="1">
    <source>
        <dbReference type="Proteomes" id="UP000504618"/>
    </source>
</evidence>
<sequence length="144" mass="17394">MHTQRCLAFRQVLEQSKILDLQYHLHYHHQALKTCHSLRCQQAPEIPHHLKHVFRREILHCFQHIVAQHSLVLTMSLFPRHLHNLLCFLSSYLTLKGQQIIQRRLHKKTFRHLKEDQRIYNNRMILLTDGLTRKNALTILKQIF</sequence>
<dbReference type="GeneID" id="112461876"/>
<organism evidence="1 2">
    <name type="scientific">Temnothorax curvispinosus</name>
    <dbReference type="NCBI Taxonomy" id="300111"/>
    <lineage>
        <taxon>Eukaryota</taxon>
        <taxon>Metazoa</taxon>
        <taxon>Ecdysozoa</taxon>
        <taxon>Arthropoda</taxon>
        <taxon>Hexapoda</taxon>
        <taxon>Insecta</taxon>
        <taxon>Pterygota</taxon>
        <taxon>Neoptera</taxon>
        <taxon>Endopterygota</taxon>
        <taxon>Hymenoptera</taxon>
        <taxon>Apocrita</taxon>
        <taxon>Aculeata</taxon>
        <taxon>Formicoidea</taxon>
        <taxon>Formicidae</taxon>
        <taxon>Myrmicinae</taxon>
        <taxon>Temnothorax</taxon>
    </lineage>
</organism>
<reference evidence="2" key="1">
    <citation type="submission" date="2025-08" db="UniProtKB">
        <authorList>
            <consortium name="RefSeq"/>
        </authorList>
    </citation>
    <scope>IDENTIFICATION</scope>
    <source>
        <tissue evidence="2">Whole body</tissue>
    </source>
</reference>
<dbReference type="Proteomes" id="UP000504618">
    <property type="component" value="Unplaced"/>
</dbReference>
<gene>
    <name evidence="2" type="primary">LOC112461876</name>
</gene>